<protein>
    <submittedName>
        <fullName evidence="1">Uncharacterized protein</fullName>
    </submittedName>
</protein>
<dbReference type="RefSeq" id="XP_036263147.1">
    <property type="nucleotide sequence ID" value="XM_036407445.1"/>
</dbReference>
<dbReference type="EMBL" id="CCYD01000523">
    <property type="protein sequence ID" value="CEG40483.1"/>
    <property type="molecule type" value="Genomic_DNA"/>
</dbReference>
<proteinExistence type="predicted"/>
<sequence>MRDLQHQFAIETFIDKLLSRIDLSDFHHVSYFTFNFSFKLAIDSEDTFTIRTCGSSCLPVHFSLWLCPFCSRFR</sequence>
<keyword evidence="2" id="KW-1185">Reference proteome</keyword>
<dbReference type="GeneID" id="59053113"/>
<reference evidence="2" key="1">
    <citation type="submission" date="2014-09" db="EMBL/GenBank/DDBJ databases">
        <authorList>
            <person name="Sharma Rahul"/>
            <person name="Thines Marco"/>
        </authorList>
    </citation>
    <scope>NUCLEOTIDE SEQUENCE [LARGE SCALE GENOMIC DNA]</scope>
</reference>
<organism evidence="1 2">
    <name type="scientific">Plasmopara halstedii</name>
    <name type="common">Downy mildew of sunflower</name>
    <dbReference type="NCBI Taxonomy" id="4781"/>
    <lineage>
        <taxon>Eukaryota</taxon>
        <taxon>Sar</taxon>
        <taxon>Stramenopiles</taxon>
        <taxon>Oomycota</taxon>
        <taxon>Peronosporomycetes</taxon>
        <taxon>Peronosporales</taxon>
        <taxon>Peronosporaceae</taxon>
        <taxon>Plasmopara</taxon>
    </lineage>
</organism>
<dbReference type="AlphaFoldDB" id="A0A0N7L549"/>
<accession>A0A0N7L549</accession>
<name>A0A0N7L549_PLAHL</name>
<dbReference type="Proteomes" id="UP000054928">
    <property type="component" value="Unassembled WGS sequence"/>
</dbReference>
<evidence type="ECO:0000313" key="1">
    <source>
        <dbReference type="EMBL" id="CEG40483.1"/>
    </source>
</evidence>
<evidence type="ECO:0000313" key="2">
    <source>
        <dbReference type="Proteomes" id="UP000054928"/>
    </source>
</evidence>